<sequence>MAIRETTEQALERWHQLELLQKHYANFEDFLVDVIEDLMGFICTDVQIDIGHYIAHGPKYRMVQAQRGQAKTTITAAYAVWRFIHDPTTRVLILSAGDTQATEIANWVIQIINGMPELECLRPDRSNGDRASVEAFDVHYTLKGPEKSPSLACVGITSNMQGKRADLLIADDIESQKNSQTQHQRARLVHLTLDFASICSNGDIVYLGTPQSIDSLYNGLPGRGYDIRIWPGRYPTDEELPGYGPYLAPWVRSRITKALQTGGGPTGDRGQVIDPVLLGEDILIKKEIDQGPAYFQLQHMLSTTLSDAMRFPLKLNNIRFLAFDREEKKAPMTVNFARTDDAAILLPSGIPIKDRLYRVKSAEDFGEISGYHMYVDPAGGGQNGDELAYAITGLCAGRVCLVAVGGIHGGYGDEQLDWLTAAAVKWKPTTIDIEKNFGNGALSHAWQPRLLKAHKCGIEDVWESGQKELRIIDVLEPMIGSGKFIVHEDLIREDWDTCQKYAADLRSTYSWLWQMSRITRDPKALIHDDRLDAIAGSARHWVELLAIDDEKSKAAAKDAAYRKLMSNPLGDGRRLPGSFGKSFRAPNALDKFNRGIR</sequence>
<feature type="domain" description="Terminase large subunit ribonuclease H-like" evidence="1">
    <location>
        <begin position="375"/>
        <end position="483"/>
    </location>
</feature>
<dbReference type="Gene3D" id="3.40.50.300">
    <property type="entry name" value="P-loop containing nucleotide triphosphate hydrolases"/>
    <property type="match status" value="1"/>
</dbReference>
<accession>A0A0R3MQB8</accession>
<protein>
    <recommendedName>
        <fullName evidence="1">Terminase large subunit ribonuclease H-like domain-containing protein</fullName>
    </recommendedName>
</protein>
<dbReference type="RefSeq" id="WP_057845392.1">
    <property type="nucleotide sequence ID" value="NZ_LLYA01000167.1"/>
</dbReference>
<name>A0A0R3MQB8_9BRAD</name>
<evidence type="ECO:0000313" key="3">
    <source>
        <dbReference type="Proteomes" id="UP000052023"/>
    </source>
</evidence>
<dbReference type="SUPFAM" id="SSF52540">
    <property type="entry name" value="P-loop containing nucleoside triphosphate hydrolases"/>
    <property type="match status" value="1"/>
</dbReference>
<evidence type="ECO:0000259" key="1">
    <source>
        <dbReference type="Pfam" id="PF22530"/>
    </source>
</evidence>
<dbReference type="InterPro" id="IPR027417">
    <property type="entry name" value="P-loop_NTPase"/>
</dbReference>
<evidence type="ECO:0000313" key="2">
    <source>
        <dbReference type="EMBL" id="KRR22155.1"/>
    </source>
</evidence>
<dbReference type="Proteomes" id="UP000052023">
    <property type="component" value="Unassembled WGS sequence"/>
</dbReference>
<gene>
    <name evidence="2" type="ORF">CQ13_29950</name>
</gene>
<proteinExistence type="predicted"/>
<comment type="caution">
    <text evidence="2">The sequence shown here is derived from an EMBL/GenBank/DDBJ whole genome shotgun (WGS) entry which is preliminary data.</text>
</comment>
<dbReference type="InterPro" id="IPR047987">
    <property type="entry name" value="Gp19-like_virus"/>
</dbReference>
<organism evidence="2 3">
    <name type="scientific">Bradyrhizobium retamae</name>
    <dbReference type="NCBI Taxonomy" id="1300035"/>
    <lineage>
        <taxon>Bacteria</taxon>
        <taxon>Pseudomonadati</taxon>
        <taxon>Pseudomonadota</taxon>
        <taxon>Alphaproteobacteria</taxon>
        <taxon>Hyphomicrobiales</taxon>
        <taxon>Nitrobacteraceae</taxon>
        <taxon>Bradyrhizobium</taxon>
    </lineage>
</organism>
<dbReference type="EMBL" id="LLYA01000167">
    <property type="protein sequence ID" value="KRR22155.1"/>
    <property type="molecule type" value="Genomic_DNA"/>
</dbReference>
<dbReference type="Pfam" id="PF22530">
    <property type="entry name" value="Terminase-T7_RNaseH-like"/>
    <property type="match status" value="1"/>
</dbReference>
<dbReference type="InterPro" id="IPR054762">
    <property type="entry name" value="Gp19_RNaseH-like"/>
</dbReference>
<keyword evidence="3" id="KW-1185">Reference proteome</keyword>
<dbReference type="NCBIfam" id="NF033889">
    <property type="entry name" value="termin_lrg_T7"/>
    <property type="match status" value="1"/>
</dbReference>
<reference evidence="2 3" key="1">
    <citation type="submission" date="2014-03" db="EMBL/GenBank/DDBJ databases">
        <title>Bradyrhizobium valentinum sp. nov., isolated from effective nodules of Lupinus mariae-josephae, a lupine endemic of basic-lime soils in Eastern Spain.</title>
        <authorList>
            <person name="Duran D."/>
            <person name="Rey L."/>
            <person name="Navarro A."/>
            <person name="Busquets A."/>
            <person name="Imperial J."/>
            <person name="Ruiz-Argueso T."/>
        </authorList>
    </citation>
    <scope>NUCLEOTIDE SEQUENCE [LARGE SCALE GENOMIC DNA]</scope>
    <source>
        <strain evidence="2 3">Ro19</strain>
    </source>
</reference>
<dbReference type="AlphaFoldDB" id="A0A0R3MQB8"/>